<accession>A0A8J5CGX3</accession>
<comment type="caution">
    <text evidence="1">The sequence shown here is derived from an EMBL/GenBank/DDBJ whole genome shotgun (WGS) entry which is preliminary data.</text>
</comment>
<gene>
    <name evidence="1" type="ORF">GWK47_046583</name>
</gene>
<sequence length="171" mass="19019">MYSCPRLVEVPRGVQLPTVMYKMPLFNVISDIIHGDPSLPSTTTTTKSCPEACVLEARQEAVLRRLQTLKDQLDRLQCTRTTTAAAAGSVVATLGAAAVASPARLTAERNDNMEAAGEHPLTLPERHQGVLEVISALRGEMRFLADLQKWMDEREEVDFMWIAWILCLRLN</sequence>
<evidence type="ECO:0000313" key="1">
    <source>
        <dbReference type="EMBL" id="KAG0721383.1"/>
    </source>
</evidence>
<organism evidence="1 2">
    <name type="scientific">Chionoecetes opilio</name>
    <name type="common">Atlantic snow crab</name>
    <name type="synonym">Cancer opilio</name>
    <dbReference type="NCBI Taxonomy" id="41210"/>
    <lineage>
        <taxon>Eukaryota</taxon>
        <taxon>Metazoa</taxon>
        <taxon>Ecdysozoa</taxon>
        <taxon>Arthropoda</taxon>
        <taxon>Crustacea</taxon>
        <taxon>Multicrustacea</taxon>
        <taxon>Malacostraca</taxon>
        <taxon>Eumalacostraca</taxon>
        <taxon>Eucarida</taxon>
        <taxon>Decapoda</taxon>
        <taxon>Pleocyemata</taxon>
        <taxon>Brachyura</taxon>
        <taxon>Eubrachyura</taxon>
        <taxon>Majoidea</taxon>
        <taxon>Majidae</taxon>
        <taxon>Chionoecetes</taxon>
    </lineage>
</organism>
<name>A0A8J5CGX3_CHIOP</name>
<dbReference type="AlphaFoldDB" id="A0A8J5CGX3"/>
<evidence type="ECO:0000313" key="2">
    <source>
        <dbReference type="Proteomes" id="UP000770661"/>
    </source>
</evidence>
<protein>
    <submittedName>
        <fullName evidence="1">Uncharacterized protein</fullName>
    </submittedName>
</protein>
<dbReference type="EMBL" id="JACEEZ010011281">
    <property type="protein sequence ID" value="KAG0721383.1"/>
    <property type="molecule type" value="Genomic_DNA"/>
</dbReference>
<keyword evidence="2" id="KW-1185">Reference proteome</keyword>
<proteinExistence type="predicted"/>
<dbReference type="OrthoDB" id="424586at2759"/>
<dbReference type="Proteomes" id="UP000770661">
    <property type="component" value="Unassembled WGS sequence"/>
</dbReference>
<reference evidence="1" key="1">
    <citation type="submission" date="2020-07" db="EMBL/GenBank/DDBJ databases">
        <title>The High-quality genome of the commercially important snow crab, Chionoecetes opilio.</title>
        <authorList>
            <person name="Jeong J.-H."/>
            <person name="Ryu S."/>
        </authorList>
    </citation>
    <scope>NUCLEOTIDE SEQUENCE</scope>
    <source>
        <strain evidence="1">MADBK_172401_WGS</strain>
        <tissue evidence="1">Digestive gland</tissue>
    </source>
</reference>